<dbReference type="HAMAP" id="MF_01200_B">
    <property type="entry name" value="OMPdecase_type1_B"/>
    <property type="match status" value="1"/>
</dbReference>
<dbReference type="GO" id="GO:0044205">
    <property type="term" value="P:'de novo' UMP biosynthetic process"/>
    <property type="evidence" value="ECO:0007669"/>
    <property type="project" value="UniProtKB-UniRule"/>
</dbReference>
<dbReference type="CDD" id="cd04725">
    <property type="entry name" value="OMP_decarboxylase_like"/>
    <property type="match status" value="1"/>
</dbReference>
<dbReference type="GO" id="GO:0004590">
    <property type="term" value="F:orotidine-5'-phosphate decarboxylase activity"/>
    <property type="evidence" value="ECO:0007669"/>
    <property type="project" value="UniProtKB-UniRule"/>
</dbReference>
<dbReference type="InterPro" id="IPR011060">
    <property type="entry name" value="RibuloseP-bd_barrel"/>
</dbReference>
<comment type="function">
    <text evidence="1 7">Catalyzes the decarboxylation of orotidine 5'-monophosphate (OMP) to uridine 5'-monophosphate (UMP).</text>
</comment>
<feature type="active site" description="Proton donor" evidence="7">
    <location>
        <position position="72"/>
    </location>
</feature>
<name>A0AB33Z4T2_9GAMM</name>
<keyword evidence="3 7" id="KW-0210">Decarboxylase</keyword>
<feature type="active site" description="For OMPdecase activity" evidence="8">
    <location>
        <position position="75"/>
    </location>
</feature>
<dbReference type="RefSeq" id="WP_016389737.1">
    <property type="nucleotide sequence ID" value="NZ_KE646805.1"/>
</dbReference>
<dbReference type="SUPFAM" id="SSF51366">
    <property type="entry name" value="Ribulose-phoshate binding barrel"/>
    <property type="match status" value="1"/>
</dbReference>
<comment type="similarity">
    <text evidence="7">Belongs to the OMP decarboxylase family. Type 1 subfamily.</text>
</comment>
<feature type="active site" description="For OMPdecase activity" evidence="8">
    <location>
        <position position="70"/>
    </location>
</feature>
<dbReference type="GO" id="GO:0005829">
    <property type="term" value="C:cytosol"/>
    <property type="evidence" value="ECO:0007669"/>
    <property type="project" value="TreeGrafter"/>
</dbReference>
<feature type="active site" description="For OMPdecase activity" evidence="8">
    <location>
        <position position="72"/>
    </location>
</feature>
<evidence type="ECO:0000313" key="12">
    <source>
        <dbReference type="EMBL" id="EPD14191.1"/>
    </source>
</evidence>
<keyword evidence="13" id="KW-1185">Reference proteome</keyword>
<dbReference type="InterPro" id="IPR018089">
    <property type="entry name" value="OMPdecase_AS"/>
</dbReference>
<dbReference type="Gene3D" id="3.20.20.70">
    <property type="entry name" value="Aldolase class I"/>
    <property type="match status" value="1"/>
</dbReference>
<keyword evidence="5 7" id="KW-0456">Lyase</keyword>
<evidence type="ECO:0000256" key="4">
    <source>
        <dbReference type="ARBA" id="ARBA00022975"/>
    </source>
</evidence>
<feature type="binding site" evidence="7 9">
    <location>
        <position position="194"/>
    </location>
    <ligand>
        <name>substrate</name>
    </ligand>
</feature>
<dbReference type="GO" id="GO:0006207">
    <property type="term" value="P:'de novo' pyrimidine nucleobase biosynthetic process"/>
    <property type="evidence" value="ECO:0007669"/>
    <property type="project" value="InterPro"/>
</dbReference>
<comment type="subunit">
    <text evidence="7">Homodimer.</text>
</comment>
<dbReference type="InterPro" id="IPR014732">
    <property type="entry name" value="OMPdecase"/>
</dbReference>
<evidence type="ECO:0000256" key="2">
    <source>
        <dbReference type="ARBA" id="ARBA00004861"/>
    </source>
</evidence>
<dbReference type="InterPro" id="IPR013785">
    <property type="entry name" value="Aldolase_TIM"/>
</dbReference>
<evidence type="ECO:0000256" key="6">
    <source>
        <dbReference type="ARBA" id="ARBA00049157"/>
    </source>
</evidence>
<keyword evidence="4 7" id="KW-0665">Pyrimidine biosynthesis</keyword>
<dbReference type="Pfam" id="PF00215">
    <property type="entry name" value="OMPdecase"/>
    <property type="match status" value="1"/>
</dbReference>
<feature type="binding site" evidence="7">
    <location>
        <begin position="70"/>
        <end position="79"/>
    </location>
    <ligand>
        <name>substrate</name>
    </ligand>
</feature>
<feature type="binding site" evidence="7 9">
    <location>
        <position position="184"/>
    </location>
    <ligand>
        <name>substrate</name>
    </ligand>
</feature>
<dbReference type="SMART" id="SM00934">
    <property type="entry name" value="OMPdecase"/>
    <property type="match status" value="1"/>
</dbReference>
<accession>A0AB33Z4T2</accession>
<evidence type="ECO:0000259" key="11">
    <source>
        <dbReference type="SMART" id="SM00934"/>
    </source>
</evidence>
<dbReference type="EC" id="4.1.1.23" evidence="7"/>
<dbReference type="NCBIfam" id="NF001273">
    <property type="entry name" value="PRK00230.1"/>
    <property type="match status" value="1"/>
</dbReference>
<feature type="binding site" evidence="7 9">
    <location>
        <position position="123"/>
    </location>
    <ligand>
        <name>substrate</name>
    </ligand>
</feature>
<dbReference type="NCBIfam" id="TIGR01740">
    <property type="entry name" value="pyrF"/>
    <property type="match status" value="1"/>
</dbReference>
<evidence type="ECO:0000256" key="9">
    <source>
        <dbReference type="PIRSR" id="PIRSR614732-2"/>
    </source>
</evidence>
<feature type="binding site" evidence="7 9">
    <location>
        <position position="20"/>
    </location>
    <ligand>
        <name>substrate</name>
    </ligand>
</feature>
<dbReference type="Proteomes" id="UP000015462">
    <property type="component" value="Unassembled WGS sequence"/>
</dbReference>
<comment type="catalytic activity">
    <reaction evidence="6 7 10">
        <text>orotidine 5'-phosphate + H(+) = UMP + CO2</text>
        <dbReference type="Rhea" id="RHEA:11596"/>
        <dbReference type="ChEBI" id="CHEBI:15378"/>
        <dbReference type="ChEBI" id="CHEBI:16526"/>
        <dbReference type="ChEBI" id="CHEBI:57538"/>
        <dbReference type="ChEBI" id="CHEBI:57865"/>
        <dbReference type="EC" id="4.1.1.23"/>
    </reaction>
</comment>
<evidence type="ECO:0000256" key="1">
    <source>
        <dbReference type="ARBA" id="ARBA00002356"/>
    </source>
</evidence>
<dbReference type="EMBL" id="ASHL01000001">
    <property type="protein sequence ID" value="EPD14191.1"/>
    <property type="molecule type" value="Genomic_DNA"/>
</dbReference>
<evidence type="ECO:0000313" key="13">
    <source>
        <dbReference type="Proteomes" id="UP000015462"/>
    </source>
</evidence>
<feature type="binding site" evidence="7 9">
    <location>
        <position position="215"/>
    </location>
    <ligand>
        <name>substrate</name>
    </ligand>
</feature>
<dbReference type="InterPro" id="IPR047596">
    <property type="entry name" value="OMPdecase_bac"/>
</dbReference>
<organism evidence="12 13">
    <name type="scientific">Cycloclasticus pugetii</name>
    <dbReference type="NCBI Taxonomy" id="34068"/>
    <lineage>
        <taxon>Bacteria</taxon>
        <taxon>Pseudomonadati</taxon>
        <taxon>Pseudomonadota</taxon>
        <taxon>Gammaproteobacteria</taxon>
        <taxon>Thiotrichales</taxon>
        <taxon>Piscirickettsiaceae</taxon>
        <taxon>Cycloclasticus</taxon>
    </lineage>
</organism>
<comment type="pathway">
    <text evidence="2 7 10">Pyrimidine metabolism; UMP biosynthesis via de novo pathway; UMP from orotate: step 2/2.</text>
</comment>
<feature type="domain" description="Orotidine 5'-phosphate decarboxylase" evidence="11">
    <location>
        <begin position="14"/>
        <end position="230"/>
    </location>
</feature>
<protein>
    <recommendedName>
        <fullName evidence="7">Orotidine 5'-phosphate decarboxylase</fullName>
        <ecNumber evidence="7">4.1.1.23</ecNumber>
    </recommendedName>
    <alternativeName>
        <fullName evidence="7">OMP decarboxylase</fullName>
        <shortName evidence="7">OMPDCase</shortName>
        <shortName evidence="7">OMPdecase</shortName>
    </alternativeName>
</protein>
<dbReference type="PANTHER" id="PTHR32119">
    <property type="entry name" value="OROTIDINE 5'-PHOSPHATE DECARBOXYLASE"/>
    <property type="match status" value="1"/>
</dbReference>
<dbReference type="InterPro" id="IPR001754">
    <property type="entry name" value="OMPdeCOase_dom"/>
</dbReference>
<dbReference type="AlphaFoldDB" id="A0AB33Z4T2"/>
<evidence type="ECO:0000256" key="3">
    <source>
        <dbReference type="ARBA" id="ARBA00022793"/>
    </source>
</evidence>
<evidence type="ECO:0000256" key="10">
    <source>
        <dbReference type="RuleBase" id="RU000512"/>
    </source>
</evidence>
<evidence type="ECO:0000256" key="5">
    <source>
        <dbReference type="ARBA" id="ARBA00023239"/>
    </source>
</evidence>
<evidence type="ECO:0000256" key="7">
    <source>
        <dbReference type="HAMAP-Rule" id="MF_01200"/>
    </source>
</evidence>
<gene>
    <name evidence="7" type="primary">pyrF</name>
    <name evidence="12" type="ORF">L196_01800</name>
</gene>
<proteinExistence type="inferred from homology"/>
<feature type="binding site" evidence="7 9">
    <location>
        <position position="42"/>
    </location>
    <ligand>
        <name>substrate</name>
    </ligand>
</feature>
<evidence type="ECO:0000256" key="8">
    <source>
        <dbReference type="PIRSR" id="PIRSR614732-1"/>
    </source>
</evidence>
<reference evidence="12 13" key="1">
    <citation type="journal article" date="2013" name="Genome Announc.">
        <title>Genome Sequence of the Pyrene- and Fluoranthene-Degrading Bacterium Cycloclasticus sp. Strain PY97M.</title>
        <authorList>
            <person name="Cui Z."/>
            <person name="Xu G."/>
            <person name="Li Q."/>
            <person name="Gao W."/>
            <person name="Zheng L."/>
        </authorList>
    </citation>
    <scope>NUCLEOTIDE SEQUENCE [LARGE SCALE GENOMIC DNA]</scope>
    <source>
        <strain evidence="12 13">PY97M</strain>
    </source>
</reference>
<feature type="binding site" evidence="7 9">
    <location>
        <position position="214"/>
    </location>
    <ligand>
        <name>substrate</name>
    </ligand>
</feature>
<dbReference type="PANTHER" id="PTHR32119:SF2">
    <property type="entry name" value="OROTIDINE 5'-PHOSPHATE DECARBOXYLASE"/>
    <property type="match status" value="1"/>
</dbReference>
<sequence length="248" mass="27365">MSWLSNKPIPVNERLIVALDVPDIPQAKALVTLLGDSVIFYKIGLELFMSGDYFELIDWLNEQNKRIFVDLKFFDVPATVGRAVKQLSDKKVDFVTIHGNNAIMQAAAEQKSQLKVLAVTVLTSLDRGDLDDLGFKCDVEELVTSRAKRAIELGCDGVISSGLEAPGLRDSLGPNFLVVSPGIRPVDNKPDDDQKRVVSVEQAFYNGADHIVVGRPIRDARDPKQAALDIQKSIRHVFSENLSGDHND</sequence>
<comment type="caution">
    <text evidence="12">The sequence shown here is derived from an EMBL/GenBank/DDBJ whole genome shotgun (WGS) entry which is preliminary data.</text>
</comment>
<dbReference type="PROSITE" id="PS00156">
    <property type="entry name" value="OMPDECASE"/>
    <property type="match status" value="1"/>
</dbReference>